<dbReference type="GO" id="GO:0071025">
    <property type="term" value="P:RNA surveillance"/>
    <property type="evidence" value="ECO:0007669"/>
    <property type="project" value="InterPro"/>
</dbReference>
<keyword evidence="8" id="KW-1185">Reference proteome</keyword>
<proteinExistence type="inferred from homology"/>
<comment type="subcellular location">
    <subcellularLocation>
        <location evidence="2">Cytoplasm</location>
    </subcellularLocation>
</comment>
<dbReference type="SUPFAM" id="SSF53137">
    <property type="entry name" value="Translational machinery components"/>
    <property type="match status" value="1"/>
</dbReference>
<sequence>MKLLKKDREEGFAQVEVENQDDLWFLKEIVQEGDSVRMKTQRTKLDGREKKTCTLTLKVEKLEYQEDRLRVTGEISEGAEDIELGYHTFNIEPGKRFKLYKNFTDEEWENLLEAEQKEPYTVLFCLVQKGEADFYIVEESGIKDLSKMDQNIPGKLYDDQDSGASFFQEAKKYIERTAEKVDKIVLAGPGFSKDRLENMLNDQVSEKIMMQDTSVTGKTGLHEAIKRGALDKVVKDSRISDESAIMEEFLEELRKDGLASYGEPVEDLVEMGAVEELLVTPKKKREDKKLVEKVEQQGGQVQVVHTDHEAGERLENFGGIAALLRFKP</sequence>
<name>A0A5Q0UGM2_9ARCH</name>
<dbReference type="InterPro" id="IPR058547">
    <property type="entry name" value="Pelota_N"/>
</dbReference>
<dbReference type="InterPro" id="IPR038069">
    <property type="entry name" value="Pelota/DOM34_N"/>
</dbReference>
<dbReference type="GO" id="GO:0070966">
    <property type="term" value="P:nuclear-transcribed mRNA catabolic process, no-go decay"/>
    <property type="evidence" value="ECO:0007669"/>
    <property type="project" value="InterPro"/>
</dbReference>
<keyword evidence="5" id="KW-0479">Metal-binding</keyword>
<organism evidence="7 8">
    <name type="scientific">Candidatus Nanohalobium constans</name>
    <dbReference type="NCBI Taxonomy" id="2565781"/>
    <lineage>
        <taxon>Archaea</taxon>
        <taxon>Candidatus Nanohalarchaeota</taxon>
        <taxon>Candidatus Nanohalobia</taxon>
        <taxon>Candidatus Nanohalobiales</taxon>
        <taxon>Candidatus Nanohalobiaceae</taxon>
        <taxon>Candidatus Nanohalobium</taxon>
    </lineage>
</organism>
<dbReference type="PANTHER" id="PTHR10853">
    <property type="entry name" value="PELOTA"/>
    <property type="match status" value="1"/>
</dbReference>
<reference evidence="8" key="1">
    <citation type="submission" date="2019-05" db="EMBL/GenBank/DDBJ databases">
        <title>Candidatus Nanohalobium constans, a novel model system to study the DPANN nano-sized archaea: genomic and physiological characterization of a nanoarchaeon co-cultured with its chitinotrophic host.</title>
        <authorList>
            <person name="La Cono V."/>
            <person name="Arcadi E."/>
            <person name="Crisafi F."/>
            <person name="Denaro R."/>
            <person name="La Spada G."/>
            <person name="Messina E."/>
            <person name="Smedile F."/>
            <person name="Toshchakov S.V."/>
            <person name="Shevchenko M.A."/>
            <person name="Golyshin P.N."/>
            <person name="Golyshina O.V."/>
            <person name="Ferrer M."/>
            <person name="Rohde M."/>
            <person name="Mushegian A."/>
            <person name="Sorokin D.Y."/>
            <person name="Giuliano L."/>
            <person name="Yakimov M.M."/>
        </authorList>
    </citation>
    <scope>NUCLEOTIDE SEQUENCE [LARGE SCALE GENOMIC DNA]</scope>
    <source>
        <strain evidence="8">LC1Nh</strain>
    </source>
</reference>
<dbReference type="Gene3D" id="2.30.30.870">
    <property type="entry name" value="Pelota, domain A"/>
    <property type="match status" value="1"/>
</dbReference>
<evidence type="ECO:0000313" key="8">
    <source>
        <dbReference type="Proteomes" id="UP000377803"/>
    </source>
</evidence>
<dbReference type="SUPFAM" id="SSF159065">
    <property type="entry name" value="Dom34/Pelota N-terminal domain-like"/>
    <property type="match status" value="1"/>
</dbReference>
<dbReference type="EMBL" id="CP040089">
    <property type="protein sequence ID" value="QGA80792.1"/>
    <property type="molecule type" value="Genomic_DNA"/>
</dbReference>
<dbReference type="InterPro" id="IPR042226">
    <property type="entry name" value="eFR1_2_sf"/>
</dbReference>
<evidence type="ECO:0000256" key="4">
    <source>
        <dbReference type="ARBA" id="ARBA00022490"/>
    </source>
</evidence>
<dbReference type="GO" id="GO:0070651">
    <property type="term" value="P:nonfunctional rRNA decay"/>
    <property type="evidence" value="ECO:0007669"/>
    <property type="project" value="TreeGrafter"/>
</dbReference>
<dbReference type="Proteomes" id="UP000377803">
    <property type="component" value="Chromosome"/>
</dbReference>
<dbReference type="RefSeq" id="WP_217907020.1">
    <property type="nucleotide sequence ID" value="NZ_CP040089.1"/>
</dbReference>
<dbReference type="NCBIfam" id="TIGR00111">
    <property type="entry name" value="pelota"/>
    <property type="match status" value="1"/>
</dbReference>
<evidence type="ECO:0000259" key="6">
    <source>
        <dbReference type="SMART" id="SM01194"/>
    </source>
</evidence>
<dbReference type="Pfam" id="PF03465">
    <property type="entry name" value="eRF1_3"/>
    <property type="match status" value="1"/>
</dbReference>
<evidence type="ECO:0000256" key="1">
    <source>
        <dbReference type="ARBA" id="ARBA00001968"/>
    </source>
</evidence>
<dbReference type="GO" id="GO:0070481">
    <property type="term" value="P:nuclear-transcribed mRNA catabolic process, non-stop decay"/>
    <property type="evidence" value="ECO:0007669"/>
    <property type="project" value="InterPro"/>
</dbReference>
<dbReference type="InterPro" id="IPR005140">
    <property type="entry name" value="eRF1_Pelota-like_N"/>
</dbReference>
<dbReference type="GO" id="GO:0005737">
    <property type="term" value="C:cytoplasm"/>
    <property type="evidence" value="ECO:0007669"/>
    <property type="project" value="UniProtKB-SubCell"/>
</dbReference>
<dbReference type="GeneID" id="42365300"/>
<accession>A0A5Q0UGM2</accession>
<dbReference type="OrthoDB" id="31300at2157"/>
<evidence type="ECO:0000256" key="5">
    <source>
        <dbReference type="ARBA" id="ARBA00022723"/>
    </source>
</evidence>
<dbReference type="InterPro" id="IPR029064">
    <property type="entry name" value="Ribosomal_eL30-like_sf"/>
</dbReference>
<dbReference type="Gene3D" id="3.30.420.60">
    <property type="entry name" value="eRF1 domain 2"/>
    <property type="match status" value="1"/>
</dbReference>
<dbReference type="Pfam" id="PF26356">
    <property type="entry name" value="Pelota_N"/>
    <property type="match status" value="1"/>
</dbReference>
<dbReference type="Pfam" id="PF03464">
    <property type="entry name" value="eRF1_2"/>
    <property type="match status" value="1"/>
</dbReference>
<feature type="domain" description="eRF1/Pelota-like N-terminal" evidence="6">
    <location>
        <begin position="1"/>
        <end position="116"/>
    </location>
</feature>
<dbReference type="GO" id="GO:0032790">
    <property type="term" value="P:ribosome disassembly"/>
    <property type="evidence" value="ECO:0007669"/>
    <property type="project" value="TreeGrafter"/>
</dbReference>
<keyword evidence="4" id="KW-0963">Cytoplasm</keyword>
<evidence type="ECO:0000256" key="3">
    <source>
        <dbReference type="ARBA" id="ARBA00009504"/>
    </source>
</evidence>
<evidence type="ECO:0000256" key="2">
    <source>
        <dbReference type="ARBA" id="ARBA00004496"/>
    </source>
</evidence>
<dbReference type="KEGG" id="ncon:LC1Nh_0910"/>
<dbReference type="PANTHER" id="PTHR10853:SF0">
    <property type="entry name" value="PROTEIN PELOTA HOMOLOG"/>
    <property type="match status" value="1"/>
</dbReference>
<evidence type="ECO:0000313" key="7">
    <source>
        <dbReference type="EMBL" id="QGA80792.1"/>
    </source>
</evidence>
<dbReference type="InterPro" id="IPR005141">
    <property type="entry name" value="eRF1_2"/>
</dbReference>
<dbReference type="InterPro" id="IPR004405">
    <property type="entry name" value="TF_pelota"/>
</dbReference>
<dbReference type="GO" id="GO:0046872">
    <property type="term" value="F:metal ion binding"/>
    <property type="evidence" value="ECO:0007669"/>
    <property type="project" value="UniProtKB-KW"/>
</dbReference>
<comment type="similarity">
    <text evidence="3">Belongs to the eukaryotic release factor 1 family. Pelota subfamily.</text>
</comment>
<dbReference type="SMART" id="SM01194">
    <property type="entry name" value="eRF1_1"/>
    <property type="match status" value="1"/>
</dbReference>
<comment type="cofactor">
    <cofactor evidence="1">
        <name>a divalent metal cation</name>
        <dbReference type="ChEBI" id="CHEBI:60240"/>
    </cofactor>
</comment>
<dbReference type="SUPFAM" id="SSF55315">
    <property type="entry name" value="L30e-like"/>
    <property type="match status" value="1"/>
</dbReference>
<dbReference type="AlphaFoldDB" id="A0A5Q0UGM2"/>
<protein>
    <submittedName>
        <fullName evidence="7">mRNA surveillance protein pelota</fullName>
    </submittedName>
</protein>
<dbReference type="Gene3D" id="3.30.1330.30">
    <property type="match status" value="1"/>
</dbReference>
<dbReference type="InterPro" id="IPR005142">
    <property type="entry name" value="eRF1_3"/>
</dbReference>
<gene>
    <name evidence="7" type="primary">pelA</name>
    <name evidence="7" type="ORF">LC1Nh_0910</name>
</gene>